<dbReference type="AlphaFoldDB" id="A0A0N4YGT5"/>
<sequence>MSDDIDEKNPAQTKCVYSGTGNCSRAKNPCNRGECLSCEQSAEKGDVLQLCDDKEKKDGFKCVCEPGFKPPYCEAPADACFNHLCINGAQCIAKTPFNYECKCNPGTSGTLCEYVSDYCKAFGKFGFHIPCILSGVYIHGIVCGLLHLPQQKENSDFIFPAFSVACTFMVLFVVYFTCLSKSGRPEKPDYEPEHPASIRVRKLQVAIEQKMNIIRKKRDEDRLKALLKKLQTPTKLEKGAVQPAATEAAELTAPAGQLV</sequence>
<feature type="domain" description="EGF-like" evidence="3">
    <location>
        <begin position="76"/>
        <end position="113"/>
    </location>
</feature>
<evidence type="ECO:0000313" key="6">
    <source>
        <dbReference type="WBParaSite" id="NBR_0001603601-mRNA-1"/>
    </source>
</evidence>
<organism evidence="6">
    <name type="scientific">Nippostrongylus brasiliensis</name>
    <name type="common">Rat hookworm</name>
    <dbReference type="NCBI Taxonomy" id="27835"/>
    <lineage>
        <taxon>Eukaryota</taxon>
        <taxon>Metazoa</taxon>
        <taxon>Ecdysozoa</taxon>
        <taxon>Nematoda</taxon>
        <taxon>Chromadorea</taxon>
        <taxon>Rhabditida</taxon>
        <taxon>Rhabditina</taxon>
        <taxon>Rhabditomorpha</taxon>
        <taxon>Strongyloidea</taxon>
        <taxon>Heligmosomidae</taxon>
        <taxon>Nippostrongylus</taxon>
    </lineage>
</organism>
<evidence type="ECO:0000313" key="4">
    <source>
        <dbReference type="EMBL" id="VDL79631.1"/>
    </source>
</evidence>
<dbReference type="WBParaSite" id="NBR_0001603601-mRNA-1">
    <property type="protein sequence ID" value="NBR_0001603601-mRNA-1"/>
    <property type="gene ID" value="NBR_0001603601"/>
</dbReference>
<dbReference type="Proteomes" id="UP000271162">
    <property type="component" value="Unassembled WGS sequence"/>
</dbReference>
<dbReference type="SMART" id="SM00181">
    <property type="entry name" value="EGF"/>
    <property type="match status" value="2"/>
</dbReference>
<accession>A0A0N4YGT5</accession>
<evidence type="ECO:0000313" key="5">
    <source>
        <dbReference type="Proteomes" id="UP000271162"/>
    </source>
</evidence>
<keyword evidence="2" id="KW-1133">Transmembrane helix</keyword>
<dbReference type="SUPFAM" id="SSF57196">
    <property type="entry name" value="EGF/Laminin"/>
    <property type="match status" value="1"/>
</dbReference>
<feature type="transmembrane region" description="Helical" evidence="2">
    <location>
        <begin position="157"/>
        <end position="178"/>
    </location>
</feature>
<keyword evidence="5" id="KW-1185">Reference proteome</keyword>
<proteinExistence type="predicted"/>
<protein>
    <submittedName>
        <fullName evidence="6">Sperm transmembrane protein 9 (inferred by orthology to a C. elegans protein)</fullName>
    </submittedName>
</protein>
<dbReference type="InterPro" id="IPR000742">
    <property type="entry name" value="EGF"/>
</dbReference>
<dbReference type="EMBL" id="UYSL01022006">
    <property type="protein sequence ID" value="VDL79631.1"/>
    <property type="molecule type" value="Genomic_DNA"/>
</dbReference>
<dbReference type="PROSITE" id="PS50026">
    <property type="entry name" value="EGF_3"/>
    <property type="match status" value="1"/>
</dbReference>
<keyword evidence="2" id="KW-0472">Membrane</keyword>
<evidence type="ECO:0000256" key="2">
    <source>
        <dbReference type="SAM" id="Phobius"/>
    </source>
</evidence>
<dbReference type="Gene3D" id="2.10.25.10">
    <property type="entry name" value="Laminin"/>
    <property type="match status" value="1"/>
</dbReference>
<comment type="caution">
    <text evidence="1">Lacks conserved residue(s) required for the propagation of feature annotation.</text>
</comment>
<evidence type="ECO:0000259" key="3">
    <source>
        <dbReference type="PROSITE" id="PS50026"/>
    </source>
</evidence>
<feature type="disulfide bond" evidence="1">
    <location>
        <begin position="103"/>
        <end position="112"/>
    </location>
</feature>
<keyword evidence="2" id="KW-0812">Transmembrane</keyword>
<reference evidence="6" key="1">
    <citation type="submission" date="2017-02" db="UniProtKB">
        <authorList>
            <consortium name="WormBaseParasite"/>
        </authorList>
    </citation>
    <scope>IDENTIFICATION</scope>
</reference>
<dbReference type="STRING" id="27835.A0A0N4YGT5"/>
<keyword evidence="1" id="KW-1015">Disulfide bond</keyword>
<dbReference type="PROSITE" id="PS01186">
    <property type="entry name" value="EGF_2"/>
    <property type="match status" value="1"/>
</dbReference>
<name>A0A0N4YGT5_NIPBR</name>
<keyword evidence="1" id="KW-0245">EGF-like domain</keyword>
<gene>
    <name evidence="4" type="ORF">NBR_LOCUS16037</name>
</gene>
<dbReference type="PROSITE" id="PS00022">
    <property type="entry name" value="EGF_1"/>
    <property type="match status" value="1"/>
</dbReference>
<evidence type="ECO:0000256" key="1">
    <source>
        <dbReference type="PROSITE-ProRule" id="PRU00076"/>
    </source>
</evidence>
<reference evidence="4 5" key="2">
    <citation type="submission" date="2018-11" db="EMBL/GenBank/DDBJ databases">
        <authorList>
            <consortium name="Pathogen Informatics"/>
        </authorList>
    </citation>
    <scope>NUCLEOTIDE SEQUENCE [LARGE SCALE GENOMIC DNA]</scope>
</reference>